<sequence>MTDDRAFVPEDFVVPADLTTPRFRLEPLDPRHNAADHAAWTGSIDHIRATPGFRDWGWPPVDGMSLEANLADLRRHADDFARRRGFTYTVIEPAGGEVIGCVYIYPSRSDDHDTDVRSWVRADKAELDAPLYAAVTTWLTTNWPLGRLNYQPR</sequence>
<dbReference type="SUPFAM" id="SSF55729">
    <property type="entry name" value="Acyl-CoA N-acyltransferases (Nat)"/>
    <property type="match status" value="1"/>
</dbReference>
<dbReference type="Proteomes" id="UP000325849">
    <property type="component" value="Unassembled WGS sequence"/>
</dbReference>
<dbReference type="AlphaFoldDB" id="A0A5N8V6L7"/>
<protein>
    <submittedName>
        <fullName evidence="1">N-acetyltransferase</fullName>
    </submittedName>
</protein>
<dbReference type="EMBL" id="VJZD01000006">
    <property type="protein sequence ID" value="MPY30272.1"/>
    <property type="molecule type" value="Genomic_DNA"/>
</dbReference>
<proteinExistence type="predicted"/>
<comment type="caution">
    <text evidence="1">The sequence shown here is derived from an EMBL/GenBank/DDBJ whole genome shotgun (WGS) entry which is preliminary data.</text>
</comment>
<reference evidence="1 2" key="1">
    <citation type="submission" date="2019-07" db="EMBL/GenBank/DDBJ databases">
        <title>New species of Amycolatopsis and Streptomyces.</title>
        <authorList>
            <person name="Duangmal K."/>
            <person name="Teo W.F.A."/>
            <person name="Lipun K."/>
        </authorList>
    </citation>
    <scope>NUCLEOTIDE SEQUENCE [LARGE SCALE GENOMIC DNA]</scope>
    <source>
        <strain evidence="1 2">NBRC 109810</strain>
    </source>
</reference>
<dbReference type="OrthoDB" id="3774915at2"/>
<name>A0A5N8V6L7_9ACTN</name>
<gene>
    <name evidence="1" type="ORF">FNH09_02825</name>
</gene>
<keyword evidence="1" id="KW-0808">Transferase</keyword>
<evidence type="ECO:0000313" key="1">
    <source>
        <dbReference type="EMBL" id="MPY30272.1"/>
    </source>
</evidence>
<dbReference type="InterPro" id="IPR016181">
    <property type="entry name" value="Acyl_CoA_acyltransferase"/>
</dbReference>
<accession>A0A5N8V6L7</accession>
<keyword evidence="2" id="KW-1185">Reference proteome</keyword>
<dbReference type="RefSeq" id="WP_152884745.1">
    <property type="nucleotide sequence ID" value="NZ_VJZD01000006.1"/>
</dbReference>
<dbReference type="GO" id="GO:0016740">
    <property type="term" value="F:transferase activity"/>
    <property type="evidence" value="ECO:0007669"/>
    <property type="project" value="UniProtKB-KW"/>
</dbReference>
<organism evidence="1 2">
    <name type="scientific">Streptomyces adustus</name>
    <dbReference type="NCBI Taxonomy" id="1609272"/>
    <lineage>
        <taxon>Bacteria</taxon>
        <taxon>Bacillati</taxon>
        <taxon>Actinomycetota</taxon>
        <taxon>Actinomycetes</taxon>
        <taxon>Kitasatosporales</taxon>
        <taxon>Streptomycetaceae</taxon>
        <taxon>Streptomyces</taxon>
    </lineage>
</organism>
<dbReference type="Gene3D" id="3.40.630.30">
    <property type="match status" value="1"/>
</dbReference>
<evidence type="ECO:0000313" key="2">
    <source>
        <dbReference type="Proteomes" id="UP000325849"/>
    </source>
</evidence>